<sequence>MFSLPDTLALSAADAALGAQLRSAHTAARAGVLVLGDNADLAEQVAELDSLLGGSVDAAAWQTALAATSHPIVPPPGSVLPAVRRVREGGQSTAERRRAAAAGTLASDCEILYVVAGPAPTDPAPAAAAPWTPAQAWAVGVLEGAARLEVFPQRTTPKRVVFFGAHYPDELVAQARTWARSVCLARALANTPSNRKNPVWFAERVQELAGDWDTVRVSVADETQLAELGCGGLLAVGGGSQTPPRLVTVQYTPQTRGKVPTVALVGKGITFDTGGISLKPGEAMAMQTTDMSGAAACLAATLALAELQAPVQVVAVLALAENQFAGGSYRPSDVLQLHDGTTVEVVNTDAEGRLVLADALSYARVTFRPDYLIDIATLTGAATLGLGRYHAAAYTRDDALAALTEQVGSACGDQTWRLPLAAAYTPALDSAVADLAHAERERHFGAGSITAALFLERFGGQAPHWLHLDIAGPGRNGGQETAVPKNRGTGFGAVLLTALTQALVARH</sequence>
<dbReference type="GO" id="GO:0030145">
    <property type="term" value="F:manganese ion binding"/>
    <property type="evidence" value="ECO:0007669"/>
    <property type="project" value="InterPro"/>
</dbReference>
<dbReference type="PROSITE" id="PS00631">
    <property type="entry name" value="CYTOSOL_AP"/>
    <property type="match status" value="1"/>
</dbReference>
<dbReference type="InParanoid" id="A0A1Q5PYZ1"/>
<dbReference type="Pfam" id="PF00883">
    <property type="entry name" value="Peptidase_M17"/>
    <property type="match status" value="1"/>
</dbReference>
<evidence type="ECO:0000256" key="5">
    <source>
        <dbReference type="ARBA" id="ARBA00033172"/>
    </source>
</evidence>
<dbReference type="AlphaFoldDB" id="A0A1Q5PYZ1"/>
<dbReference type="GO" id="GO:0006508">
    <property type="term" value="P:proteolysis"/>
    <property type="evidence" value="ECO:0007669"/>
    <property type="project" value="UniProtKB-KW"/>
</dbReference>
<evidence type="ECO:0000256" key="8">
    <source>
        <dbReference type="ARBA" id="ARBA00050061"/>
    </source>
</evidence>
<dbReference type="OrthoDB" id="9809354at2"/>
<dbReference type="Proteomes" id="UP000185612">
    <property type="component" value="Unassembled WGS sequence"/>
</dbReference>
<dbReference type="STRING" id="52770.BSZ40_01790"/>
<dbReference type="InterPro" id="IPR000819">
    <property type="entry name" value="Peptidase_M17_C"/>
</dbReference>
<dbReference type="SUPFAM" id="SSF53187">
    <property type="entry name" value="Zn-dependent exopeptidases"/>
    <property type="match status" value="1"/>
</dbReference>
<protein>
    <recommendedName>
        <fullName evidence="7">Probable cytosol aminopeptidase</fullName>
    </recommendedName>
    <alternativeName>
        <fullName evidence="8">Leucine aminopeptidase</fullName>
    </alternativeName>
    <alternativeName>
        <fullName evidence="5">Leucyl aminopeptidase</fullName>
    </alternativeName>
</protein>
<evidence type="ECO:0000313" key="11">
    <source>
        <dbReference type="Proteomes" id="UP000185612"/>
    </source>
</evidence>
<dbReference type="PANTHER" id="PTHR11963:SF23">
    <property type="entry name" value="CYTOSOL AMINOPEPTIDASE"/>
    <property type="match status" value="1"/>
</dbReference>
<comment type="similarity">
    <text evidence="1">Belongs to the peptidase M17 family.</text>
</comment>
<dbReference type="PANTHER" id="PTHR11963">
    <property type="entry name" value="LEUCINE AMINOPEPTIDASE-RELATED"/>
    <property type="match status" value="1"/>
</dbReference>
<dbReference type="PRINTS" id="PR00481">
    <property type="entry name" value="LAMNOPPTDASE"/>
</dbReference>
<gene>
    <name evidence="10" type="ORF">BSZ40_01790</name>
</gene>
<feature type="domain" description="Cytosol aminopeptidase" evidence="9">
    <location>
        <begin position="347"/>
        <end position="354"/>
    </location>
</feature>
<evidence type="ECO:0000259" key="9">
    <source>
        <dbReference type="PROSITE" id="PS00631"/>
    </source>
</evidence>
<evidence type="ECO:0000256" key="3">
    <source>
        <dbReference type="ARBA" id="ARBA00022670"/>
    </source>
</evidence>
<name>A0A1Q5PYZ1_9ACTO</name>
<evidence type="ECO:0000256" key="1">
    <source>
        <dbReference type="ARBA" id="ARBA00009528"/>
    </source>
</evidence>
<comment type="caution">
    <text evidence="10">The sequence shown here is derived from an EMBL/GenBank/DDBJ whole genome shotgun (WGS) entry which is preliminary data.</text>
</comment>
<evidence type="ECO:0000313" key="10">
    <source>
        <dbReference type="EMBL" id="OKL52848.1"/>
    </source>
</evidence>
<keyword evidence="11" id="KW-1185">Reference proteome</keyword>
<evidence type="ECO:0000256" key="2">
    <source>
        <dbReference type="ARBA" id="ARBA00022438"/>
    </source>
</evidence>
<evidence type="ECO:0000256" key="6">
    <source>
        <dbReference type="ARBA" id="ARBA00049972"/>
    </source>
</evidence>
<reference evidence="11" key="1">
    <citation type="submission" date="2016-12" db="EMBL/GenBank/DDBJ databases">
        <authorList>
            <person name="Meng X."/>
        </authorList>
    </citation>
    <scope>NUCLEOTIDE SEQUENCE [LARGE SCALE GENOMIC DNA]</scope>
    <source>
        <strain evidence="11">DSM 20732</strain>
    </source>
</reference>
<dbReference type="Gene3D" id="3.40.630.10">
    <property type="entry name" value="Zn peptidases"/>
    <property type="match status" value="1"/>
</dbReference>
<proteinExistence type="inferred from homology"/>
<keyword evidence="4" id="KW-0378">Hydrolase</keyword>
<evidence type="ECO:0000256" key="4">
    <source>
        <dbReference type="ARBA" id="ARBA00022801"/>
    </source>
</evidence>
<dbReference type="EMBL" id="MQVS01000001">
    <property type="protein sequence ID" value="OKL52848.1"/>
    <property type="molecule type" value="Genomic_DNA"/>
</dbReference>
<comment type="function">
    <text evidence="6">Presumably involved in the processing and regular turnover of intracellular proteins. Catalyzes the removal of unsubstituted N-terminal amino acids from various peptides.</text>
</comment>
<dbReference type="CDD" id="cd00433">
    <property type="entry name" value="Peptidase_M17"/>
    <property type="match status" value="1"/>
</dbReference>
<organism evidence="10 11">
    <name type="scientific">Buchananella hordeovulneris</name>
    <dbReference type="NCBI Taxonomy" id="52770"/>
    <lineage>
        <taxon>Bacteria</taxon>
        <taxon>Bacillati</taxon>
        <taxon>Actinomycetota</taxon>
        <taxon>Actinomycetes</taxon>
        <taxon>Actinomycetales</taxon>
        <taxon>Actinomycetaceae</taxon>
        <taxon>Buchananella</taxon>
    </lineage>
</organism>
<accession>A0A1Q5PYZ1</accession>
<dbReference type="GO" id="GO:0005737">
    <property type="term" value="C:cytoplasm"/>
    <property type="evidence" value="ECO:0007669"/>
    <property type="project" value="InterPro"/>
</dbReference>
<keyword evidence="3" id="KW-0645">Protease</keyword>
<dbReference type="GO" id="GO:0070006">
    <property type="term" value="F:metalloaminopeptidase activity"/>
    <property type="evidence" value="ECO:0007669"/>
    <property type="project" value="InterPro"/>
</dbReference>
<evidence type="ECO:0000256" key="7">
    <source>
        <dbReference type="ARBA" id="ARBA00050021"/>
    </source>
</evidence>
<dbReference type="RefSeq" id="WP_073822671.1">
    <property type="nucleotide sequence ID" value="NZ_MQVS01000001.1"/>
</dbReference>
<dbReference type="InterPro" id="IPR011356">
    <property type="entry name" value="Leucine_aapep/pepB"/>
</dbReference>
<keyword evidence="2" id="KW-0031">Aminopeptidase</keyword>